<dbReference type="OrthoDB" id="9802901at2"/>
<dbReference type="PANTHER" id="PTHR33877:SF2">
    <property type="entry name" value="OS07G0170200 PROTEIN"/>
    <property type="match status" value="1"/>
</dbReference>
<dbReference type="EMBL" id="CP036433">
    <property type="protein sequence ID" value="QDU95376.1"/>
    <property type="molecule type" value="Genomic_DNA"/>
</dbReference>
<evidence type="ECO:0000259" key="1">
    <source>
        <dbReference type="SMART" id="SM00507"/>
    </source>
</evidence>
<dbReference type="SMART" id="SM00507">
    <property type="entry name" value="HNHc"/>
    <property type="match status" value="1"/>
</dbReference>
<dbReference type="InterPro" id="IPR029471">
    <property type="entry name" value="HNH_5"/>
</dbReference>
<protein>
    <submittedName>
        <fullName evidence="2">CRISPR-associated endonuclease Cas9</fullName>
    </submittedName>
</protein>
<evidence type="ECO:0000313" key="3">
    <source>
        <dbReference type="Proteomes" id="UP000317648"/>
    </source>
</evidence>
<dbReference type="InterPro" id="IPR003615">
    <property type="entry name" value="HNH_nuc"/>
</dbReference>
<feature type="domain" description="HNH nuclease" evidence="1">
    <location>
        <begin position="107"/>
        <end position="160"/>
    </location>
</feature>
<proteinExistence type="predicted"/>
<sequence>MEDARSSNPLNSSVLVVNRSYLAVHVVTVRRAFGLVYRQIADIIDVSDGVYASYDFDMWREISEFRSAEPSVCENDEWIHSVNFVIQAPRVIRLVRFDRAPRQTLRFNRRNLLARDNHCCQYCGESLPHHRLSLDHVLPRSRGGKTTWENIVCSCLDCNTRKGDRTPHEARMTLSRPPIRPKQSPLLMMKLGNPKYDVWKSFIPTGAWSVDVK</sequence>
<dbReference type="PANTHER" id="PTHR33877">
    <property type="entry name" value="SLL1193 PROTEIN"/>
    <property type="match status" value="1"/>
</dbReference>
<evidence type="ECO:0000313" key="2">
    <source>
        <dbReference type="EMBL" id="QDU95376.1"/>
    </source>
</evidence>
<reference evidence="2 3" key="1">
    <citation type="submission" date="2019-02" db="EMBL/GenBank/DDBJ databases">
        <title>Deep-cultivation of Planctomycetes and their phenomic and genomic characterization uncovers novel biology.</title>
        <authorList>
            <person name="Wiegand S."/>
            <person name="Jogler M."/>
            <person name="Boedeker C."/>
            <person name="Pinto D."/>
            <person name="Vollmers J."/>
            <person name="Rivas-Marin E."/>
            <person name="Kohn T."/>
            <person name="Peeters S.H."/>
            <person name="Heuer A."/>
            <person name="Rast P."/>
            <person name="Oberbeckmann S."/>
            <person name="Bunk B."/>
            <person name="Jeske O."/>
            <person name="Meyerdierks A."/>
            <person name="Storesund J.E."/>
            <person name="Kallscheuer N."/>
            <person name="Luecker S."/>
            <person name="Lage O.M."/>
            <person name="Pohl T."/>
            <person name="Merkel B.J."/>
            <person name="Hornburger P."/>
            <person name="Mueller R.-W."/>
            <person name="Bruemmer F."/>
            <person name="Labrenz M."/>
            <person name="Spormann A.M."/>
            <person name="Op den Camp H."/>
            <person name="Overmann J."/>
            <person name="Amann R."/>
            <person name="Jetten M.S.M."/>
            <person name="Mascher T."/>
            <person name="Medema M.H."/>
            <person name="Devos D.P."/>
            <person name="Kaster A.-K."/>
            <person name="Ovreas L."/>
            <person name="Rohde M."/>
            <person name="Galperin M.Y."/>
            <person name="Jogler C."/>
        </authorList>
    </citation>
    <scope>NUCLEOTIDE SEQUENCE [LARGE SCALE GENOMIC DNA]</scope>
    <source>
        <strain evidence="2 3">Pla85_3_4</strain>
    </source>
</reference>
<dbReference type="Proteomes" id="UP000317648">
    <property type="component" value="Chromosome"/>
</dbReference>
<organism evidence="2 3">
    <name type="scientific">Lignipirellula cremea</name>
    <dbReference type="NCBI Taxonomy" id="2528010"/>
    <lineage>
        <taxon>Bacteria</taxon>
        <taxon>Pseudomonadati</taxon>
        <taxon>Planctomycetota</taxon>
        <taxon>Planctomycetia</taxon>
        <taxon>Pirellulales</taxon>
        <taxon>Pirellulaceae</taxon>
        <taxon>Lignipirellula</taxon>
    </lineage>
</organism>
<keyword evidence="2" id="KW-0378">Hydrolase</keyword>
<keyword evidence="3" id="KW-1185">Reference proteome</keyword>
<dbReference type="GO" id="GO:0004519">
    <property type="term" value="F:endonuclease activity"/>
    <property type="evidence" value="ECO:0007669"/>
    <property type="project" value="UniProtKB-KW"/>
</dbReference>
<accession>A0A518DU68</accession>
<dbReference type="CDD" id="cd00085">
    <property type="entry name" value="HNHc"/>
    <property type="match status" value="1"/>
</dbReference>
<dbReference type="KEGG" id="lcre:Pla8534_31910"/>
<keyword evidence="2" id="KW-0540">Nuclease</keyword>
<gene>
    <name evidence="2" type="primary">cas9</name>
    <name evidence="2" type="ORF">Pla8534_31910</name>
</gene>
<dbReference type="Pfam" id="PF14279">
    <property type="entry name" value="HNH_5"/>
    <property type="match status" value="1"/>
</dbReference>
<keyword evidence="2" id="KW-0255">Endonuclease</keyword>
<dbReference type="Gene3D" id="1.10.30.50">
    <property type="match status" value="1"/>
</dbReference>
<name>A0A518DU68_9BACT</name>
<dbReference type="AlphaFoldDB" id="A0A518DU68"/>
<dbReference type="InterPro" id="IPR052892">
    <property type="entry name" value="NA-targeting_endonuclease"/>
</dbReference>